<feature type="domain" description="LRRCT" evidence="7">
    <location>
        <begin position="122"/>
        <end position="172"/>
    </location>
</feature>
<dbReference type="PROSITE" id="PS51450">
    <property type="entry name" value="LRR"/>
    <property type="match status" value="1"/>
</dbReference>
<evidence type="ECO:0000256" key="2">
    <source>
        <dbReference type="ARBA" id="ARBA00022614"/>
    </source>
</evidence>
<keyword evidence="4" id="KW-0677">Repeat</keyword>
<evidence type="ECO:0000313" key="8">
    <source>
        <dbReference type="EMBL" id="CAD7433521.1"/>
    </source>
</evidence>
<dbReference type="InterPro" id="IPR000483">
    <property type="entry name" value="Cys-rich_flank_reg_C"/>
</dbReference>
<dbReference type="PANTHER" id="PTHR45930:SF4">
    <property type="entry name" value="ADHESION G PROTEIN-COUPLED RECEPTOR A3"/>
    <property type="match status" value="1"/>
</dbReference>
<dbReference type="SUPFAM" id="SSF52058">
    <property type="entry name" value="L domain-like"/>
    <property type="match status" value="1"/>
</dbReference>
<keyword evidence="3 6" id="KW-0732">Signal</keyword>
<keyword evidence="2" id="KW-0433">Leucine-rich repeat</keyword>
<dbReference type="InterPro" id="IPR051963">
    <property type="entry name" value="Adhesion_GPCR_A"/>
</dbReference>
<dbReference type="PANTHER" id="PTHR45930">
    <property type="entry name" value="G-PROTEIN COUPLED RECEPTOR 124-LIKE PROTEIN"/>
    <property type="match status" value="1"/>
</dbReference>
<proteinExistence type="inferred from homology"/>
<sequence length="221" mass="25290">MMWDVRRCLWWLITLLCTRVIQCQVLCPKFCSCTKVRARPIDLLKVKCEEFTSLHDLHLDVISLEIVHLNLSKNRLKFIEGSTFSNLTNLKRLDLSDNKLKAVNTDILQGLENLEKLDLSGNPLVCDCQLSWLLLWAVNTSVKLSPPARCGSPPPLRGQPLRKLQHSELHCDWPVSALLELIPNVNQLVKHSLRGYETNSCCLIWLSFAFLGLWTELMPSM</sequence>
<dbReference type="InterPro" id="IPR032675">
    <property type="entry name" value="LRR_dom_sf"/>
</dbReference>
<accession>A0A7R9EIB9</accession>
<evidence type="ECO:0000259" key="7">
    <source>
        <dbReference type="SMART" id="SM00082"/>
    </source>
</evidence>
<feature type="chain" id="PRO_5030521248" description="LRRCT domain-containing protein" evidence="6">
    <location>
        <begin position="24"/>
        <end position="221"/>
    </location>
</feature>
<dbReference type="Pfam" id="PF01463">
    <property type="entry name" value="LRRCT"/>
    <property type="match status" value="1"/>
</dbReference>
<dbReference type="SMART" id="SM00082">
    <property type="entry name" value="LRRCT"/>
    <property type="match status" value="1"/>
</dbReference>
<dbReference type="AlphaFoldDB" id="A0A7R9EIB9"/>
<dbReference type="Gene3D" id="3.80.10.10">
    <property type="entry name" value="Ribonuclease Inhibitor"/>
    <property type="match status" value="1"/>
</dbReference>
<evidence type="ECO:0000256" key="6">
    <source>
        <dbReference type="SAM" id="SignalP"/>
    </source>
</evidence>
<dbReference type="GO" id="GO:0007166">
    <property type="term" value="P:cell surface receptor signaling pathway"/>
    <property type="evidence" value="ECO:0007669"/>
    <property type="project" value="TreeGrafter"/>
</dbReference>
<feature type="signal peptide" evidence="6">
    <location>
        <begin position="1"/>
        <end position="23"/>
    </location>
</feature>
<gene>
    <name evidence="8" type="ORF">TMSB3V08_LOCUS10192</name>
</gene>
<evidence type="ECO:0000256" key="4">
    <source>
        <dbReference type="ARBA" id="ARBA00022737"/>
    </source>
</evidence>
<dbReference type="EMBL" id="OB796517">
    <property type="protein sequence ID" value="CAD7433521.1"/>
    <property type="molecule type" value="Genomic_DNA"/>
</dbReference>
<comment type="similarity">
    <text evidence="1">Belongs to the G-protein coupled receptor 2 family. Adhesion G-protein coupled receptor (ADGR) subfamily.</text>
</comment>
<evidence type="ECO:0000256" key="1">
    <source>
        <dbReference type="ARBA" id="ARBA00007343"/>
    </source>
</evidence>
<evidence type="ECO:0000256" key="3">
    <source>
        <dbReference type="ARBA" id="ARBA00022729"/>
    </source>
</evidence>
<dbReference type="PRINTS" id="PR00019">
    <property type="entry name" value="LEURICHRPT"/>
</dbReference>
<name>A0A7R9EIB9_9NEOP</name>
<dbReference type="InterPro" id="IPR001611">
    <property type="entry name" value="Leu-rich_rpt"/>
</dbReference>
<dbReference type="Pfam" id="PF13855">
    <property type="entry name" value="LRR_8"/>
    <property type="match status" value="1"/>
</dbReference>
<protein>
    <recommendedName>
        <fullName evidence="7">LRRCT domain-containing protein</fullName>
    </recommendedName>
</protein>
<organism evidence="8">
    <name type="scientific">Timema monikensis</name>
    <dbReference type="NCBI Taxonomy" id="170555"/>
    <lineage>
        <taxon>Eukaryota</taxon>
        <taxon>Metazoa</taxon>
        <taxon>Ecdysozoa</taxon>
        <taxon>Arthropoda</taxon>
        <taxon>Hexapoda</taxon>
        <taxon>Insecta</taxon>
        <taxon>Pterygota</taxon>
        <taxon>Neoptera</taxon>
        <taxon>Polyneoptera</taxon>
        <taxon>Phasmatodea</taxon>
        <taxon>Timematodea</taxon>
        <taxon>Timematoidea</taxon>
        <taxon>Timematidae</taxon>
        <taxon>Timema</taxon>
    </lineage>
</organism>
<reference evidence="8" key="1">
    <citation type="submission" date="2020-11" db="EMBL/GenBank/DDBJ databases">
        <authorList>
            <person name="Tran Van P."/>
        </authorList>
    </citation>
    <scope>NUCLEOTIDE SEQUENCE</scope>
</reference>
<dbReference type="SMART" id="SM00369">
    <property type="entry name" value="LRR_TYP"/>
    <property type="match status" value="3"/>
</dbReference>
<keyword evidence="5" id="KW-0675">Receptor</keyword>
<dbReference type="InterPro" id="IPR003591">
    <property type="entry name" value="Leu-rich_rpt_typical-subtyp"/>
</dbReference>
<dbReference type="GO" id="GO:0005886">
    <property type="term" value="C:plasma membrane"/>
    <property type="evidence" value="ECO:0007669"/>
    <property type="project" value="TreeGrafter"/>
</dbReference>
<evidence type="ECO:0000256" key="5">
    <source>
        <dbReference type="ARBA" id="ARBA00023170"/>
    </source>
</evidence>